<organism evidence="10 11">
    <name type="scientific">Candidatus Glomeribacter gigasporarum BEG34</name>
    <dbReference type="NCBI Taxonomy" id="1070319"/>
    <lineage>
        <taxon>Bacteria</taxon>
        <taxon>Pseudomonadati</taxon>
        <taxon>Pseudomonadota</taxon>
        <taxon>Betaproteobacteria</taxon>
        <taxon>Burkholderiales</taxon>
        <taxon>Burkholderiaceae</taxon>
        <taxon>Candidatus Glomeribacter</taxon>
    </lineage>
</organism>
<proteinExistence type="predicted"/>
<keyword evidence="8" id="KW-0289">Folate biosynthesis</keyword>
<dbReference type="Gene3D" id="3.20.20.20">
    <property type="entry name" value="Dihydropteroate synthase-like"/>
    <property type="match status" value="1"/>
</dbReference>
<evidence type="ECO:0000313" key="11">
    <source>
        <dbReference type="Proteomes" id="UP000054051"/>
    </source>
</evidence>
<evidence type="ECO:0000256" key="1">
    <source>
        <dbReference type="ARBA" id="ARBA00000012"/>
    </source>
</evidence>
<dbReference type="PROSITE" id="PS00793">
    <property type="entry name" value="DHPS_2"/>
    <property type="match status" value="1"/>
</dbReference>
<evidence type="ECO:0000256" key="5">
    <source>
        <dbReference type="ARBA" id="ARBA00022679"/>
    </source>
</evidence>
<evidence type="ECO:0000313" key="10">
    <source>
        <dbReference type="EMBL" id="CCD29483.1"/>
    </source>
</evidence>
<keyword evidence="11" id="KW-1185">Reference proteome</keyword>
<dbReference type="InterPro" id="IPR000489">
    <property type="entry name" value="Pterin-binding_dom"/>
</dbReference>
<evidence type="ECO:0000256" key="4">
    <source>
        <dbReference type="ARBA" id="ARBA00012458"/>
    </source>
</evidence>
<reference evidence="10 11" key="1">
    <citation type="submission" date="2011-08" db="EMBL/GenBank/DDBJ databases">
        <title>The genome of the obligate endobacterium of an arbuscular mycorrhizal fungus reveals an interphylum network of nutritional interactions.</title>
        <authorList>
            <person name="Ghignone S."/>
            <person name="Salvioli A."/>
            <person name="Anca I."/>
            <person name="Lumini E."/>
            <person name="Ortu G."/>
            <person name="Petiti L."/>
            <person name="Cruveiller S."/>
            <person name="Bianciotto V."/>
            <person name="Piffanelli P."/>
            <person name="Lanfranco L."/>
            <person name="Bonfante P."/>
        </authorList>
    </citation>
    <scope>NUCLEOTIDE SEQUENCE [LARGE SCALE GENOMIC DNA]</scope>
    <source>
        <strain evidence="10 11">BEG34</strain>
    </source>
</reference>
<dbReference type="GO" id="GO:0046654">
    <property type="term" value="P:tetrahydrofolate biosynthetic process"/>
    <property type="evidence" value="ECO:0007669"/>
    <property type="project" value="TreeGrafter"/>
</dbReference>
<evidence type="ECO:0000256" key="7">
    <source>
        <dbReference type="ARBA" id="ARBA00022842"/>
    </source>
</evidence>
<dbReference type="CDD" id="cd00739">
    <property type="entry name" value="DHPS"/>
    <property type="match status" value="1"/>
</dbReference>
<dbReference type="SUPFAM" id="SSF51717">
    <property type="entry name" value="Dihydropteroate synthetase-like"/>
    <property type="match status" value="1"/>
</dbReference>
<accession>G2J9N6</accession>
<dbReference type="STRING" id="1070319.CAGGBEG34_240056"/>
<dbReference type="GO" id="GO:0004156">
    <property type="term" value="F:dihydropteroate synthase activity"/>
    <property type="evidence" value="ECO:0007669"/>
    <property type="project" value="UniProtKB-EC"/>
</dbReference>
<dbReference type="EMBL" id="CAFB01000041">
    <property type="protein sequence ID" value="CCD29483.1"/>
    <property type="molecule type" value="Genomic_DNA"/>
</dbReference>
<dbReference type="EC" id="2.5.1.15" evidence="4"/>
<dbReference type="Proteomes" id="UP000054051">
    <property type="component" value="Unassembled WGS sequence"/>
</dbReference>
<name>G2J9N6_9BURK</name>
<evidence type="ECO:0000256" key="6">
    <source>
        <dbReference type="ARBA" id="ARBA00022723"/>
    </source>
</evidence>
<sequence>MYFQCGRFRLPFTRPLVMGILNLTPDSFFDGARYPTLEAACMRAQRMVEEGADLIDIGGESTRPGAIPVSAPEEIGRVIPAVRVLRNLGIPLSVDTYKPEVMRAALDAGADLINDVQGFRQPGALDAVRASHCGVCVMHMLGAPQTMQRAPSYQDVVTEVAGFLRERVKTLEASGIARARIAIDPGFGFGKTIEHNLTLLARLPELALPDIPLLAGLSRKSTLGAVTGRAPRERLAASIAAAVCAAQRGARIIRVHDVGPTVDALKIGYEVQKKEHP</sequence>
<dbReference type="InterPro" id="IPR011005">
    <property type="entry name" value="Dihydropteroate_synth-like_sf"/>
</dbReference>
<dbReference type="NCBIfam" id="TIGR01496">
    <property type="entry name" value="DHPS"/>
    <property type="match status" value="1"/>
</dbReference>
<evidence type="ECO:0000256" key="8">
    <source>
        <dbReference type="ARBA" id="ARBA00022909"/>
    </source>
</evidence>
<evidence type="ECO:0000256" key="2">
    <source>
        <dbReference type="ARBA" id="ARBA00001946"/>
    </source>
</evidence>
<gene>
    <name evidence="10" type="primary">folP</name>
    <name evidence="10" type="ORF">CAGGBEG34_240056</name>
</gene>
<dbReference type="InterPro" id="IPR045031">
    <property type="entry name" value="DHP_synth-like"/>
</dbReference>
<dbReference type="eggNOG" id="COG0294">
    <property type="taxonomic scope" value="Bacteria"/>
</dbReference>
<comment type="caution">
    <text evidence="10">The sequence shown here is derived from an EMBL/GenBank/DDBJ whole genome shotgun (WGS) entry which is preliminary data.</text>
</comment>
<keyword evidence="5 10" id="KW-0808">Transferase</keyword>
<protein>
    <recommendedName>
        <fullName evidence="4">dihydropteroate synthase</fullName>
        <ecNumber evidence="4">2.5.1.15</ecNumber>
    </recommendedName>
</protein>
<evidence type="ECO:0000256" key="3">
    <source>
        <dbReference type="ARBA" id="ARBA00004763"/>
    </source>
</evidence>
<dbReference type="PROSITE" id="PS50972">
    <property type="entry name" value="PTERIN_BINDING"/>
    <property type="match status" value="1"/>
</dbReference>
<dbReference type="GO" id="GO:0005829">
    <property type="term" value="C:cytosol"/>
    <property type="evidence" value="ECO:0007669"/>
    <property type="project" value="TreeGrafter"/>
</dbReference>
<keyword evidence="6" id="KW-0479">Metal-binding</keyword>
<comment type="cofactor">
    <cofactor evidence="2">
        <name>Mg(2+)</name>
        <dbReference type="ChEBI" id="CHEBI:18420"/>
    </cofactor>
</comment>
<dbReference type="AlphaFoldDB" id="G2J9N6"/>
<feature type="domain" description="Pterin-binding" evidence="9">
    <location>
        <begin position="15"/>
        <end position="266"/>
    </location>
</feature>
<dbReference type="Pfam" id="PF00809">
    <property type="entry name" value="Pterin_bind"/>
    <property type="match status" value="1"/>
</dbReference>
<keyword evidence="7" id="KW-0460">Magnesium</keyword>
<dbReference type="PANTHER" id="PTHR20941:SF1">
    <property type="entry name" value="FOLIC ACID SYNTHESIS PROTEIN FOL1"/>
    <property type="match status" value="1"/>
</dbReference>
<comment type="catalytic activity">
    <reaction evidence="1">
        <text>(7,8-dihydropterin-6-yl)methyl diphosphate + 4-aminobenzoate = 7,8-dihydropteroate + diphosphate</text>
        <dbReference type="Rhea" id="RHEA:19949"/>
        <dbReference type="ChEBI" id="CHEBI:17836"/>
        <dbReference type="ChEBI" id="CHEBI:17839"/>
        <dbReference type="ChEBI" id="CHEBI:33019"/>
        <dbReference type="ChEBI" id="CHEBI:72950"/>
        <dbReference type="EC" id="2.5.1.15"/>
    </reaction>
</comment>
<dbReference type="GO" id="GO:0046872">
    <property type="term" value="F:metal ion binding"/>
    <property type="evidence" value="ECO:0007669"/>
    <property type="project" value="UniProtKB-KW"/>
</dbReference>
<evidence type="ECO:0000259" key="9">
    <source>
        <dbReference type="PROSITE" id="PS50972"/>
    </source>
</evidence>
<dbReference type="GO" id="GO:0046656">
    <property type="term" value="P:folic acid biosynthetic process"/>
    <property type="evidence" value="ECO:0007669"/>
    <property type="project" value="UniProtKB-KW"/>
</dbReference>
<dbReference type="InterPro" id="IPR006390">
    <property type="entry name" value="DHP_synth_dom"/>
</dbReference>
<comment type="pathway">
    <text evidence="3">Cofactor biosynthesis; tetrahydrofolate biosynthesis; 7,8-dihydrofolate from 2-amino-4-hydroxy-6-hydroxymethyl-7,8-dihydropteridine diphosphate and 4-aminobenzoate: step 1/2.</text>
</comment>
<dbReference type="PANTHER" id="PTHR20941">
    <property type="entry name" value="FOLATE SYNTHESIS PROTEINS"/>
    <property type="match status" value="1"/>
</dbReference>